<organism evidence="1 2">
    <name type="scientific">Rickettsia montanensis (strain OSU 85-930)</name>
    <dbReference type="NCBI Taxonomy" id="1105114"/>
    <lineage>
        <taxon>Bacteria</taxon>
        <taxon>Pseudomonadati</taxon>
        <taxon>Pseudomonadota</taxon>
        <taxon>Alphaproteobacteria</taxon>
        <taxon>Rickettsiales</taxon>
        <taxon>Rickettsiaceae</taxon>
        <taxon>Rickettsieae</taxon>
        <taxon>Rickettsia</taxon>
        <taxon>spotted fever group</taxon>
    </lineage>
</organism>
<name>H8KD90_RICMS</name>
<dbReference type="RefSeq" id="WP_014410138.1">
    <property type="nucleotide sequence ID" value="NC_017043.1"/>
</dbReference>
<evidence type="ECO:0000313" key="2">
    <source>
        <dbReference type="Proteomes" id="UP000008008"/>
    </source>
</evidence>
<gene>
    <name evidence="1" type="ordered locus">MCI_06440</name>
</gene>
<dbReference type="Proteomes" id="UP000008008">
    <property type="component" value="Chromosome"/>
</dbReference>
<reference evidence="2" key="1">
    <citation type="submission" date="2012-02" db="EMBL/GenBank/DDBJ databases">
        <title>Complete genome sequence of Rickettsia montanensis strain OSU 85-930.</title>
        <authorList>
            <person name="Johnson S.L."/>
            <person name="Munk A.C."/>
            <person name="Han S."/>
            <person name="Bruce D.C."/>
            <person name="Dasch G.A."/>
        </authorList>
    </citation>
    <scope>NUCLEOTIDE SEQUENCE [LARGE SCALE GENOMIC DNA]</scope>
    <source>
        <strain evidence="2">OSU 85-930</strain>
    </source>
</reference>
<sequence>MLPKLRQILQCYATLATEHAINVIENGAKTVCSVQGFVSDVNNSNYSVVSTFAQATVVSIATFAYYNSPVLIGAFTLGAILISPSDSIECVKNTVKAGLTAGYVAYETVEGLVAGTVGIVSLIADNIYGDTAELLAGTINTNMIEYYS</sequence>
<keyword evidence="2" id="KW-1185">Reference proteome</keyword>
<dbReference type="KEGG" id="rmo:MCI_06440"/>
<accession>H8KD90</accession>
<proteinExistence type="predicted"/>
<dbReference type="AlphaFoldDB" id="H8KD90"/>
<protein>
    <submittedName>
        <fullName evidence="1">Uncharacterized protein</fullName>
    </submittedName>
</protein>
<evidence type="ECO:0000313" key="1">
    <source>
        <dbReference type="EMBL" id="AFC74081.1"/>
    </source>
</evidence>
<dbReference type="HOGENOM" id="CLU_1990983_0_0_5"/>
<dbReference type="EMBL" id="CP003340">
    <property type="protein sequence ID" value="AFC74081.1"/>
    <property type="molecule type" value="Genomic_DNA"/>
</dbReference>